<dbReference type="EMBL" id="QGKV02000832">
    <property type="protein sequence ID" value="KAF3550648.1"/>
    <property type="molecule type" value="Genomic_DNA"/>
</dbReference>
<dbReference type="Proteomes" id="UP000266723">
    <property type="component" value="Unassembled WGS sequence"/>
</dbReference>
<dbReference type="InterPro" id="IPR000101">
    <property type="entry name" value="GGT_peptidase"/>
</dbReference>
<reference evidence="3 4" key="1">
    <citation type="journal article" date="2020" name="BMC Genomics">
        <title>Intraspecific diversification of the crop wild relative Brassica cretica Lam. using demographic model selection.</title>
        <authorList>
            <person name="Kioukis A."/>
            <person name="Michalopoulou V.A."/>
            <person name="Briers L."/>
            <person name="Pirintsos S."/>
            <person name="Studholme D.J."/>
            <person name="Pavlidis P."/>
            <person name="Sarris P.F."/>
        </authorList>
    </citation>
    <scope>NUCLEOTIDE SEQUENCE [LARGE SCALE GENOMIC DNA]</scope>
    <source>
        <strain evidence="4">cv. PFS-1207/04</strain>
    </source>
</reference>
<feature type="signal peptide" evidence="2">
    <location>
        <begin position="1"/>
        <end position="21"/>
    </location>
</feature>
<comment type="catalytic activity">
    <reaction evidence="1">
        <text>an N-terminal (5-L-glutamyl)-[peptide] + an alpha-amino acid = 5-L-glutamyl amino acid + an N-terminal L-alpha-aminoacyl-[peptide]</text>
        <dbReference type="Rhea" id="RHEA:23904"/>
        <dbReference type="Rhea" id="RHEA-COMP:9780"/>
        <dbReference type="Rhea" id="RHEA-COMP:9795"/>
        <dbReference type="ChEBI" id="CHEBI:77644"/>
        <dbReference type="ChEBI" id="CHEBI:78597"/>
        <dbReference type="ChEBI" id="CHEBI:78599"/>
        <dbReference type="ChEBI" id="CHEBI:78608"/>
        <dbReference type="EC" id="2.3.2.2"/>
    </reaction>
</comment>
<comment type="caution">
    <text evidence="3">The sequence shown here is derived from an EMBL/GenBank/DDBJ whole genome shotgun (WGS) entry which is preliminary data.</text>
</comment>
<keyword evidence="1" id="KW-0378">Hydrolase</keyword>
<sequence>MNSRTVTIALLLFAFLQNAAAKKRQQSIVASNAAVATDHGQCSKIGMNVLRQGGNAMDASVAVALCLGVVNPGSSGLGGGSFAVVKMASGKETAYDSREVAPLRATEDMYGGNLELKKKGPLSVAVPGEVAGLFTAWKQLGKLPWKQLVYPAEKLAAEGYMISKYLYMQMNATRDDILADKGGLSELFASNGELKKPGTIVRNPKLAFTLKQIAEHGPKVFYNGTVGVNLVNDIQKLGGIVTLKDLHNYKVKVKKPLSNDILGYRLLGTIVRNPKLAFTLKQIAEHGPKVFYNGTVGVNLVNDIQKLGGIVTLKDLHNYKVKVKKPLSNDILGYRLLGMPPPSSGGPSMVLILNILSQYGIPKGVAGPLGVHRLVEALKHAFAVRMNLGDPDFVDVTKVVSDMLSPKFAQELKKKINDDKTFDPKYYGGKWNEIHDHGTSHFSIIDKERNVVAMTTTINGYFGATKLSPSTGIVLNNQMDDFSIPTKPQPDVPPPAPANFIRPGKRPLSSMSPTIVLKDGKVKAAVGASGGLYIIPGATQVFLNHFFLNMDPLSSVMAPRIFHQLIPNRISYEDWRTVYDDHFELTKETRDVLEKKGHVLTPIADGAISQLIVVESGGNSNGTSRLVAVSDPRKGGFPSGY</sequence>
<dbReference type="PANTHER" id="PTHR11686">
    <property type="entry name" value="GAMMA GLUTAMYL TRANSPEPTIDASE"/>
    <property type="match status" value="1"/>
</dbReference>
<dbReference type="EC" id="3.4.19.13" evidence="1"/>
<dbReference type="Gene3D" id="1.10.246.130">
    <property type="match status" value="1"/>
</dbReference>
<protein>
    <recommendedName>
        <fullName evidence="1">Glutathione hydrolase</fullName>
        <ecNumber evidence="1">2.3.2.2</ecNumber>
        <ecNumber evidence="1">3.4.19.13</ecNumber>
    </recommendedName>
    <alternativeName>
        <fullName evidence="1">Gamma-glutamyltransferase</fullName>
    </alternativeName>
    <alternativeName>
        <fullName evidence="1">Gamma-glutamyltranspeptidase</fullName>
    </alternativeName>
</protein>
<name>A0ABQ7CHK5_BRACR</name>
<comment type="function">
    <text evidence="1">Cleaves the gamma-glutamyl peptide bond of glutathione and glutathione conjugates.</text>
</comment>
<keyword evidence="4" id="KW-1185">Reference proteome</keyword>
<keyword evidence="1" id="KW-0808">Transferase</keyword>
<comment type="pathway">
    <text evidence="1">Sulfur metabolism; glutathione metabolism.</text>
</comment>
<dbReference type="InterPro" id="IPR043137">
    <property type="entry name" value="GGT_ssub_C"/>
</dbReference>
<feature type="chain" id="PRO_5047480354" description="Glutathione hydrolase" evidence="2">
    <location>
        <begin position="22"/>
        <end position="641"/>
    </location>
</feature>
<organism evidence="3 4">
    <name type="scientific">Brassica cretica</name>
    <name type="common">Mustard</name>
    <dbReference type="NCBI Taxonomy" id="69181"/>
    <lineage>
        <taxon>Eukaryota</taxon>
        <taxon>Viridiplantae</taxon>
        <taxon>Streptophyta</taxon>
        <taxon>Embryophyta</taxon>
        <taxon>Tracheophyta</taxon>
        <taxon>Spermatophyta</taxon>
        <taxon>Magnoliopsida</taxon>
        <taxon>eudicotyledons</taxon>
        <taxon>Gunneridae</taxon>
        <taxon>Pentapetalae</taxon>
        <taxon>rosids</taxon>
        <taxon>malvids</taxon>
        <taxon>Brassicales</taxon>
        <taxon>Brassicaceae</taxon>
        <taxon>Brassiceae</taxon>
        <taxon>Brassica</taxon>
    </lineage>
</organism>
<accession>A0ABQ7CHK5</accession>
<dbReference type="PANTHER" id="PTHR11686:SF34">
    <property type="entry name" value="GLUTATHIONE HYDROLASE 1-RELATED"/>
    <property type="match status" value="1"/>
</dbReference>
<evidence type="ECO:0000256" key="2">
    <source>
        <dbReference type="SAM" id="SignalP"/>
    </source>
</evidence>
<dbReference type="EC" id="2.3.2.2" evidence="1"/>
<keyword evidence="2" id="KW-0732">Signal</keyword>
<dbReference type="Gene3D" id="3.60.20.40">
    <property type="match status" value="1"/>
</dbReference>
<comment type="catalytic activity">
    <reaction evidence="1">
        <text>an S-substituted glutathione + H2O = an S-substituted L-cysteinylglycine + L-glutamate</text>
        <dbReference type="Rhea" id="RHEA:59468"/>
        <dbReference type="ChEBI" id="CHEBI:15377"/>
        <dbReference type="ChEBI" id="CHEBI:29985"/>
        <dbReference type="ChEBI" id="CHEBI:90779"/>
        <dbReference type="ChEBI" id="CHEBI:143103"/>
        <dbReference type="EC" id="3.4.19.13"/>
    </reaction>
</comment>
<dbReference type="InterPro" id="IPR043138">
    <property type="entry name" value="GGT_lsub"/>
</dbReference>
<evidence type="ECO:0000256" key="1">
    <source>
        <dbReference type="RuleBase" id="RU368068"/>
    </source>
</evidence>
<dbReference type="InterPro" id="IPR029055">
    <property type="entry name" value="Ntn_hydrolases_N"/>
</dbReference>
<dbReference type="SUPFAM" id="SSF56235">
    <property type="entry name" value="N-terminal nucleophile aminohydrolases (Ntn hydrolases)"/>
    <property type="match status" value="2"/>
</dbReference>
<dbReference type="PRINTS" id="PR01210">
    <property type="entry name" value="GGTRANSPTASE"/>
</dbReference>
<comment type="catalytic activity">
    <reaction evidence="1">
        <text>glutathione + H2O = L-cysteinylglycine + L-glutamate</text>
        <dbReference type="Rhea" id="RHEA:28807"/>
        <dbReference type="ChEBI" id="CHEBI:15377"/>
        <dbReference type="ChEBI" id="CHEBI:29985"/>
        <dbReference type="ChEBI" id="CHEBI:57925"/>
        <dbReference type="ChEBI" id="CHEBI:61694"/>
        <dbReference type="EC" id="3.4.19.13"/>
    </reaction>
</comment>
<gene>
    <name evidence="3" type="ORF">DY000_02009158</name>
</gene>
<keyword evidence="1" id="KW-0012">Acyltransferase</keyword>
<dbReference type="Pfam" id="PF01019">
    <property type="entry name" value="G_glu_transpept"/>
    <property type="match status" value="2"/>
</dbReference>
<proteinExistence type="predicted"/>
<evidence type="ECO:0000313" key="4">
    <source>
        <dbReference type="Proteomes" id="UP000266723"/>
    </source>
</evidence>
<evidence type="ECO:0000313" key="3">
    <source>
        <dbReference type="EMBL" id="KAF3550648.1"/>
    </source>
</evidence>